<keyword evidence="7" id="KW-1185">Reference proteome</keyword>
<accession>A0A814JVX5</accession>
<evidence type="ECO:0000313" key="6">
    <source>
        <dbReference type="EMBL" id="CAF3811242.1"/>
    </source>
</evidence>
<reference evidence="5" key="1">
    <citation type="submission" date="2021-02" db="EMBL/GenBank/DDBJ databases">
        <authorList>
            <person name="Nowell W R."/>
        </authorList>
    </citation>
    <scope>NUCLEOTIDE SEQUENCE</scope>
</reference>
<dbReference type="Pfam" id="PF00095">
    <property type="entry name" value="WAP"/>
    <property type="match status" value="1"/>
</dbReference>
<dbReference type="EMBL" id="CAJOBC010004021">
    <property type="protein sequence ID" value="CAF3811242.1"/>
    <property type="molecule type" value="Genomic_DNA"/>
</dbReference>
<evidence type="ECO:0000256" key="2">
    <source>
        <dbReference type="ARBA" id="ARBA00022900"/>
    </source>
</evidence>
<keyword evidence="2" id="KW-0722">Serine protease inhibitor</keyword>
<feature type="chain" id="PRO_5035601220" description="WAP domain-containing protein" evidence="3">
    <location>
        <begin position="29"/>
        <end position="404"/>
    </location>
</feature>
<dbReference type="GO" id="GO:0005576">
    <property type="term" value="C:extracellular region"/>
    <property type="evidence" value="ECO:0007669"/>
    <property type="project" value="InterPro"/>
</dbReference>
<evidence type="ECO:0000256" key="3">
    <source>
        <dbReference type="SAM" id="SignalP"/>
    </source>
</evidence>
<keyword evidence="3" id="KW-0732">Signal</keyword>
<organism evidence="5 7">
    <name type="scientific">Didymodactylos carnosus</name>
    <dbReference type="NCBI Taxonomy" id="1234261"/>
    <lineage>
        <taxon>Eukaryota</taxon>
        <taxon>Metazoa</taxon>
        <taxon>Spiralia</taxon>
        <taxon>Gnathifera</taxon>
        <taxon>Rotifera</taxon>
        <taxon>Eurotatoria</taxon>
        <taxon>Bdelloidea</taxon>
        <taxon>Philodinida</taxon>
        <taxon>Philodinidae</taxon>
        <taxon>Didymodactylos</taxon>
    </lineage>
</organism>
<dbReference type="GO" id="GO:0004867">
    <property type="term" value="F:serine-type endopeptidase inhibitor activity"/>
    <property type="evidence" value="ECO:0007669"/>
    <property type="project" value="UniProtKB-KW"/>
</dbReference>
<sequence length="404" mass="45017">MRPGSDMIMTKYVDILQVLLLFSLGSFAIQDGRVQSLTEQCNNLKCDSATEYCTVKPNCHEDKSACIYCKKRISVTEQYPFRKPTGDLSSSTKQEEPLTIVNSLLAKSNTKLHNDNQNSILSPDILSPTTKTTTKGLQEYEDEYSAYNDKEDYEIGEEYDYIDAYDDEEIDLDKNLPVKKTGVCPNVDKAMKINDIHSCNSSTECRFDTDCPTNLKCCENNCGTKSCFVPTTTKTGPICSQLLSCSLICQLGYQTDQNECLICECRSICECSDQCSNFVCNLDCPNGGFEQSDIGCPLCRCSQKDYTRCNQDVHCSPGFQCVNERSPQCIAVNGSECPIIQICKAKCAKVVIDLLAKFSNDNLLPVIADKTKALLVHEAVAPTYPELEILRENVSCILNSYNKE</sequence>
<dbReference type="InterPro" id="IPR008197">
    <property type="entry name" value="WAP_dom"/>
</dbReference>
<dbReference type="EMBL" id="CAJNOQ010004020">
    <property type="protein sequence ID" value="CAF1040964.1"/>
    <property type="molecule type" value="Genomic_DNA"/>
</dbReference>
<dbReference type="OrthoDB" id="6060011at2759"/>
<proteinExistence type="predicted"/>
<dbReference type="Pfam" id="PF02822">
    <property type="entry name" value="Antistasin"/>
    <property type="match status" value="1"/>
</dbReference>
<feature type="signal peptide" evidence="3">
    <location>
        <begin position="1"/>
        <end position="28"/>
    </location>
</feature>
<dbReference type="AlphaFoldDB" id="A0A814JVX5"/>
<protein>
    <recommendedName>
        <fullName evidence="4">WAP domain-containing protein</fullName>
    </recommendedName>
</protein>
<evidence type="ECO:0000259" key="4">
    <source>
        <dbReference type="PROSITE" id="PS51390"/>
    </source>
</evidence>
<dbReference type="SUPFAM" id="SSF57256">
    <property type="entry name" value="Elafin-like"/>
    <property type="match status" value="1"/>
</dbReference>
<evidence type="ECO:0000256" key="1">
    <source>
        <dbReference type="ARBA" id="ARBA00022690"/>
    </source>
</evidence>
<keyword evidence="1" id="KW-0646">Protease inhibitor</keyword>
<dbReference type="PROSITE" id="PS51390">
    <property type="entry name" value="WAP"/>
    <property type="match status" value="1"/>
</dbReference>
<dbReference type="Proteomes" id="UP000681722">
    <property type="component" value="Unassembled WGS sequence"/>
</dbReference>
<dbReference type="Proteomes" id="UP000663829">
    <property type="component" value="Unassembled WGS sequence"/>
</dbReference>
<name>A0A814JVX5_9BILA</name>
<dbReference type="SMART" id="SM00217">
    <property type="entry name" value="WAP"/>
    <property type="match status" value="1"/>
</dbReference>
<evidence type="ECO:0000313" key="7">
    <source>
        <dbReference type="Proteomes" id="UP000663829"/>
    </source>
</evidence>
<dbReference type="InterPro" id="IPR036645">
    <property type="entry name" value="Elafin-like_sf"/>
</dbReference>
<evidence type="ECO:0000313" key="5">
    <source>
        <dbReference type="EMBL" id="CAF1040964.1"/>
    </source>
</evidence>
<feature type="domain" description="WAP" evidence="4">
    <location>
        <begin position="177"/>
        <end position="231"/>
    </location>
</feature>
<dbReference type="InterPro" id="IPR004094">
    <property type="entry name" value="Antistasin-like"/>
</dbReference>
<dbReference type="Gene3D" id="4.10.75.10">
    <property type="entry name" value="Elafin-like"/>
    <property type="match status" value="1"/>
</dbReference>
<comment type="caution">
    <text evidence="5">The sequence shown here is derived from an EMBL/GenBank/DDBJ whole genome shotgun (WGS) entry which is preliminary data.</text>
</comment>
<gene>
    <name evidence="5" type="ORF">GPM918_LOCUS15776</name>
    <name evidence="6" type="ORF">SRO942_LOCUS15779</name>
</gene>